<comment type="caution">
    <text evidence="1">The sequence shown here is derived from an EMBL/GenBank/DDBJ whole genome shotgun (WGS) entry which is preliminary data.</text>
</comment>
<gene>
    <name evidence="1" type="ORF">S01H1_18573</name>
</gene>
<proteinExistence type="predicted"/>
<dbReference type="Gene3D" id="1.20.1090.10">
    <property type="entry name" value="Dehydroquinate synthase-like - alpha domain"/>
    <property type="match status" value="1"/>
</dbReference>
<dbReference type="EMBL" id="BARS01009939">
    <property type="protein sequence ID" value="GAF81722.1"/>
    <property type="molecule type" value="Genomic_DNA"/>
</dbReference>
<dbReference type="AlphaFoldDB" id="X0T0M1"/>
<sequence>MNPYYTVLFAEEIQEQLKNIGDIYKEAGYIKEKLEGKKGKELGLLAARGMIDFSKALGFPTTLKELGTTRKHLERMLTAAKNPQLRMKLRNMPTPMDVESGDVERLMKPTIEAAYSGDLDIILREC</sequence>
<accession>X0T0M1</accession>
<dbReference type="SUPFAM" id="SSF56796">
    <property type="entry name" value="Dehydroquinate synthase-like"/>
    <property type="match status" value="1"/>
</dbReference>
<organism evidence="1">
    <name type="scientific">marine sediment metagenome</name>
    <dbReference type="NCBI Taxonomy" id="412755"/>
    <lineage>
        <taxon>unclassified sequences</taxon>
        <taxon>metagenomes</taxon>
        <taxon>ecological metagenomes</taxon>
    </lineage>
</organism>
<reference evidence="1" key="1">
    <citation type="journal article" date="2014" name="Front. Microbiol.">
        <title>High frequency of phylogenetically diverse reductive dehalogenase-homologous genes in deep subseafloor sedimentary metagenomes.</title>
        <authorList>
            <person name="Kawai M."/>
            <person name="Futagami T."/>
            <person name="Toyoda A."/>
            <person name="Takaki Y."/>
            <person name="Nishi S."/>
            <person name="Hori S."/>
            <person name="Arai W."/>
            <person name="Tsubouchi T."/>
            <person name="Morono Y."/>
            <person name="Uchiyama I."/>
            <person name="Ito T."/>
            <person name="Fujiyama A."/>
            <person name="Inagaki F."/>
            <person name="Takami H."/>
        </authorList>
    </citation>
    <scope>NUCLEOTIDE SEQUENCE</scope>
    <source>
        <strain evidence="1">Expedition CK06-06</strain>
    </source>
</reference>
<evidence type="ECO:0000313" key="1">
    <source>
        <dbReference type="EMBL" id="GAF81722.1"/>
    </source>
</evidence>
<name>X0T0M1_9ZZZZ</name>
<protein>
    <submittedName>
        <fullName evidence="1">Uncharacterized protein</fullName>
    </submittedName>
</protein>